<keyword evidence="3" id="KW-1185">Reference proteome</keyword>
<dbReference type="EMBL" id="CP003362">
    <property type="protein sequence ID" value="AGB49010.1"/>
    <property type="molecule type" value="Genomic_DNA"/>
</dbReference>
<dbReference type="SMART" id="SM01018">
    <property type="entry name" value="B12-binding_2"/>
    <property type="match status" value="1"/>
</dbReference>
<dbReference type="AlphaFoldDB" id="L0KWD5"/>
<evidence type="ECO:0000313" key="2">
    <source>
        <dbReference type="EMBL" id="AGB49010.1"/>
    </source>
</evidence>
<dbReference type="InterPro" id="IPR036594">
    <property type="entry name" value="Meth_synthase_dom"/>
</dbReference>
<proteinExistence type="predicted"/>
<name>L0KWD5_METHD</name>
<organism evidence="2 3">
    <name type="scientific">Methanomethylovorans hollandica (strain DSM 15978 / NBRC 107637 / DMS1)</name>
    <dbReference type="NCBI Taxonomy" id="867904"/>
    <lineage>
        <taxon>Archaea</taxon>
        <taxon>Methanobacteriati</taxon>
        <taxon>Methanobacteriota</taxon>
        <taxon>Stenosarchaea group</taxon>
        <taxon>Methanomicrobia</taxon>
        <taxon>Methanosarcinales</taxon>
        <taxon>Methanosarcinaceae</taxon>
        <taxon>Methanomethylovorans</taxon>
    </lineage>
</organism>
<dbReference type="GeneID" id="14408054"/>
<dbReference type="STRING" id="867904.Metho_0760"/>
<evidence type="ECO:0000259" key="1">
    <source>
        <dbReference type="PROSITE" id="PS51337"/>
    </source>
</evidence>
<evidence type="ECO:0000313" key="3">
    <source>
        <dbReference type="Proteomes" id="UP000010866"/>
    </source>
</evidence>
<dbReference type="RefSeq" id="WP_015324178.1">
    <property type="nucleotide sequence ID" value="NC_019977.1"/>
</dbReference>
<dbReference type="Gene3D" id="1.10.1240.10">
    <property type="entry name" value="Methionine synthase domain"/>
    <property type="match status" value="1"/>
</dbReference>
<feature type="domain" description="B12-binding N-terminal" evidence="1">
    <location>
        <begin position="1"/>
        <end position="95"/>
    </location>
</feature>
<dbReference type="OrthoDB" id="123028at2157"/>
<gene>
    <name evidence="2" type="ordered locus">Metho_0760</name>
</gene>
<dbReference type="InterPro" id="IPR003759">
    <property type="entry name" value="Cbl-bd_cap"/>
</dbReference>
<dbReference type="KEGG" id="mhz:Metho_0760"/>
<dbReference type="HOGENOM" id="CLU_2243851_0_0_2"/>
<accession>L0KWD5</accession>
<dbReference type="PROSITE" id="PS51337">
    <property type="entry name" value="B12_BINDING_NTER"/>
    <property type="match status" value="1"/>
</dbReference>
<reference evidence="3" key="1">
    <citation type="submission" date="2012-02" db="EMBL/GenBank/DDBJ databases">
        <title>Complete sequence of chromosome of Methanomethylovorans hollandica DSM 15978.</title>
        <authorList>
            <person name="Lucas S."/>
            <person name="Copeland A."/>
            <person name="Lapidus A."/>
            <person name="Glavina del Rio T."/>
            <person name="Dalin E."/>
            <person name="Tice H."/>
            <person name="Bruce D."/>
            <person name="Goodwin L."/>
            <person name="Pitluck S."/>
            <person name="Peters L."/>
            <person name="Mikhailova N."/>
            <person name="Held B."/>
            <person name="Kyrpides N."/>
            <person name="Mavromatis K."/>
            <person name="Ivanova N."/>
            <person name="Brettin T."/>
            <person name="Detter J.C."/>
            <person name="Han C."/>
            <person name="Larimer F."/>
            <person name="Land M."/>
            <person name="Hauser L."/>
            <person name="Markowitz V."/>
            <person name="Cheng J.-F."/>
            <person name="Hugenholtz P."/>
            <person name="Woyke T."/>
            <person name="Wu D."/>
            <person name="Spring S."/>
            <person name="Schroeder M."/>
            <person name="Brambilla E."/>
            <person name="Klenk H.-P."/>
            <person name="Eisen J.A."/>
        </authorList>
    </citation>
    <scope>NUCLEOTIDE SEQUENCE [LARGE SCALE GENOMIC DNA]</scope>
    <source>
        <strain evidence="3">DSM 15978 / NBRC 107637 / DMS1</strain>
    </source>
</reference>
<dbReference type="SUPFAM" id="SSF47644">
    <property type="entry name" value="Methionine synthase domain"/>
    <property type="match status" value="1"/>
</dbReference>
<sequence length="104" mass="11504">MLFETEATNLLTKAKRSVIERDNVTAEQVSYEALDFGVSPLEVIELGFIEGMKVLGDLFEHGDIDIQDIFAASFTMNAGIDVLRPYIMASADNACAFEDLVLRI</sequence>
<protein>
    <submittedName>
        <fullName evidence="2">Putative cobalamin binding protein</fullName>
    </submittedName>
</protein>
<dbReference type="Pfam" id="PF02607">
    <property type="entry name" value="B12-binding_2"/>
    <property type="match status" value="1"/>
</dbReference>
<dbReference type="Proteomes" id="UP000010866">
    <property type="component" value="Chromosome"/>
</dbReference>